<evidence type="ECO:0000259" key="2">
    <source>
        <dbReference type="PROSITE" id="PS51819"/>
    </source>
</evidence>
<dbReference type="PROSITE" id="PS51819">
    <property type="entry name" value="VOC"/>
    <property type="match status" value="1"/>
</dbReference>
<protein>
    <recommendedName>
        <fullName evidence="2">VOC domain-containing protein</fullName>
    </recommendedName>
</protein>
<dbReference type="InterPro" id="IPR029068">
    <property type="entry name" value="Glyas_Bleomycin-R_OHBP_Dase"/>
</dbReference>
<name>A0A382Q3I0_9ZZZZ</name>
<dbReference type="Gene3D" id="3.10.180.10">
    <property type="entry name" value="2,3-Dihydroxybiphenyl 1,2-Dioxygenase, domain 1"/>
    <property type="match status" value="1"/>
</dbReference>
<gene>
    <name evidence="3" type="ORF">METZ01_LOCUS332963</name>
</gene>
<dbReference type="InterPro" id="IPR004360">
    <property type="entry name" value="Glyas_Fos-R_dOase_dom"/>
</dbReference>
<evidence type="ECO:0000313" key="3">
    <source>
        <dbReference type="EMBL" id="SVC80109.1"/>
    </source>
</evidence>
<dbReference type="SUPFAM" id="SSF54593">
    <property type="entry name" value="Glyoxalase/Bleomycin resistance protein/Dihydroxybiphenyl dioxygenase"/>
    <property type="match status" value="1"/>
</dbReference>
<dbReference type="Pfam" id="PF00903">
    <property type="entry name" value="Glyoxalase"/>
    <property type="match status" value="1"/>
</dbReference>
<organism evidence="3">
    <name type="scientific">marine metagenome</name>
    <dbReference type="NCBI Taxonomy" id="408172"/>
    <lineage>
        <taxon>unclassified sequences</taxon>
        <taxon>metagenomes</taxon>
        <taxon>ecological metagenomes</taxon>
    </lineage>
</organism>
<feature type="region of interest" description="Disordered" evidence="1">
    <location>
        <begin position="1"/>
        <end position="20"/>
    </location>
</feature>
<dbReference type="AlphaFoldDB" id="A0A382Q3I0"/>
<dbReference type="CDD" id="cd06587">
    <property type="entry name" value="VOC"/>
    <property type="match status" value="1"/>
</dbReference>
<feature type="non-terminal residue" evidence="3">
    <location>
        <position position="172"/>
    </location>
</feature>
<dbReference type="InterPro" id="IPR037523">
    <property type="entry name" value="VOC_core"/>
</dbReference>
<evidence type="ECO:0000256" key="1">
    <source>
        <dbReference type="SAM" id="MobiDB-lite"/>
    </source>
</evidence>
<sequence>MFLQGSGGSSPSIGTTEIRSGGPVTGVAAFLLPSRSECRTPRIARNWWRETSCFLAFLEFTRSKGRPMAVFLHTRVRVSDLDRSIDWYTRHLGFQVTSRTDKSPAGNHVAHLELPGNEHTIEFTWSPDYELRVPEDLMHFAIGVDDLIAFCDKLEKEGLEIWPADWRQTFRE</sequence>
<feature type="domain" description="VOC" evidence="2">
    <location>
        <begin position="70"/>
        <end position="172"/>
    </location>
</feature>
<reference evidence="3" key="1">
    <citation type="submission" date="2018-05" db="EMBL/GenBank/DDBJ databases">
        <authorList>
            <person name="Lanie J.A."/>
            <person name="Ng W.-L."/>
            <person name="Kazmierczak K.M."/>
            <person name="Andrzejewski T.M."/>
            <person name="Davidsen T.M."/>
            <person name="Wayne K.J."/>
            <person name="Tettelin H."/>
            <person name="Glass J.I."/>
            <person name="Rusch D."/>
            <person name="Podicherti R."/>
            <person name="Tsui H.-C.T."/>
            <person name="Winkler M.E."/>
        </authorList>
    </citation>
    <scope>NUCLEOTIDE SEQUENCE</scope>
</reference>
<proteinExistence type="predicted"/>
<accession>A0A382Q3I0</accession>
<dbReference type="EMBL" id="UINC01111706">
    <property type="protein sequence ID" value="SVC80109.1"/>
    <property type="molecule type" value="Genomic_DNA"/>
</dbReference>